<dbReference type="AlphaFoldDB" id="A0A5C8I4W1"/>
<evidence type="ECO:0000313" key="1">
    <source>
        <dbReference type="EMBL" id="TXK13190.1"/>
    </source>
</evidence>
<dbReference type="Proteomes" id="UP000321034">
    <property type="component" value="Unassembled WGS sequence"/>
</dbReference>
<name>A0A5C8I4W1_9MICO</name>
<keyword evidence="2" id="KW-1185">Reference proteome</keyword>
<evidence type="ECO:0000313" key="2">
    <source>
        <dbReference type="Proteomes" id="UP000321034"/>
    </source>
</evidence>
<reference evidence="1 2" key="1">
    <citation type="submission" date="2019-08" db="EMBL/GenBank/DDBJ databases">
        <authorList>
            <person name="Dong K."/>
        </authorList>
    </citation>
    <scope>NUCLEOTIDE SEQUENCE [LARGE SCALE GENOMIC DNA]</scope>
    <source>
        <strain evidence="1 2">JCM14558</strain>
    </source>
</reference>
<organism evidence="1 2">
    <name type="scientific">Microbacterium hatanonis</name>
    <dbReference type="NCBI Taxonomy" id="404366"/>
    <lineage>
        <taxon>Bacteria</taxon>
        <taxon>Bacillati</taxon>
        <taxon>Actinomycetota</taxon>
        <taxon>Actinomycetes</taxon>
        <taxon>Micrococcales</taxon>
        <taxon>Microbacteriaceae</taxon>
        <taxon>Microbacterium</taxon>
    </lineage>
</organism>
<sequence>MKTVLIARGAFLTGSEIADAVSAYALALHRAHDVDTVDIPFLDAFQTAGRVTFSIGEGIEMATVTSADRDEEMFDIDTVLELHLKAGNARMGAPMSRGATVAGTTVETEDRTGIESWNGGVLGGPHLDRYGVTAA</sequence>
<accession>A0A5C8I4W1</accession>
<proteinExistence type="predicted"/>
<dbReference type="RefSeq" id="WP_147893867.1">
    <property type="nucleotide sequence ID" value="NZ_BAAANR010000001.1"/>
</dbReference>
<gene>
    <name evidence="1" type="ORF">FVP77_07150</name>
</gene>
<dbReference type="OrthoDB" id="5119511at2"/>
<dbReference type="EMBL" id="VRSV01000001">
    <property type="protein sequence ID" value="TXK13190.1"/>
    <property type="molecule type" value="Genomic_DNA"/>
</dbReference>
<protein>
    <submittedName>
        <fullName evidence="1">Uncharacterized protein</fullName>
    </submittedName>
</protein>
<comment type="caution">
    <text evidence="1">The sequence shown here is derived from an EMBL/GenBank/DDBJ whole genome shotgun (WGS) entry which is preliminary data.</text>
</comment>